<dbReference type="InterPro" id="IPR022628">
    <property type="entry name" value="S-AdoMet_synt_N"/>
</dbReference>
<dbReference type="Pfam" id="PF02773">
    <property type="entry name" value="S-AdoMet_synt_C"/>
    <property type="match status" value="1"/>
</dbReference>
<comment type="subcellular location">
    <subcellularLocation>
        <location evidence="10 11">Cytoplasm</location>
    </subcellularLocation>
</comment>
<dbReference type="NCBIfam" id="TIGR01034">
    <property type="entry name" value="metK"/>
    <property type="match status" value="1"/>
</dbReference>
<dbReference type="PIRSF" id="PIRSF000497">
    <property type="entry name" value="MAT"/>
    <property type="match status" value="1"/>
</dbReference>
<keyword evidence="7 10" id="KW-0067">ATP-binding</keyword>
<feature type="binding site" evidence="10">
    <location>
        <position position="241"/>
    </location>
    <ligand>
        <name>ATP</name>
        <dbReference type="ChEBI" id="CHEBI:30616"/>
        <note>ligand shared between two neighboring subunits</note>
    </ligand>
</feature>
<dbReference type="PANTHER" id="PTHR11964">
    <property type="entry name" value="S-ADENOSYLMETHIONINE SYNTHETASE"/>
    <property type="match status" value="1"/>
</dbReference>
<evidence type="ECO:0000256" key="7">
    <source>
        <dbReference type="ARBA" id="ARBA00022840"/>
    </source>
</evidence>
<feature type="binding site" evidence="10">
    <location>
        <position position="17"/>
    </location>
    <ligand>
        <name>Mg(2+)</name>
        <dbReference type="ChEBI" id="CHEBI:18420"/>
    </ligand>
</feature>
<keyword evidence="4 10" id="KW-0808">Transferase</keyword>
<comment type="similarity">
    <text evidence="2 10 12">Belongs to the AdoMet synthase family.</text>
</comment>
<evidence type="ECO:0000313" key="18">
    <source>
        <dbReference type="Proteomes" id="UP001221411"/>
    </source>
</evidence>
<dbReference type="HAMAP" id="MF_00086">
    <property type="entry name" value="S_AdoMet_synth1"/>
    <property type="match status" value="1"/>
</dbReference>
<feature type="binding site" description="in other chain" evidence="10">
    <location>
        <begin position="247"/>
        <end position="248"/>
    </location>
    <ligand>
        <name>ATP</name>
        <dbReference type="ChEBI" id="CHEBI:30616"/>
        <note>ligand shared between two neighboring subunits</note>
    </ligand>
</feature>
<evidence type="ECO:0000313" key="17">
    <source>
        <dbReference type="EMBL" id="MDC0748435.1"/>
    </source>
</evidence>
<feature type="domain" description="S-adenosylmethionine synthetase central" evidence="15">
    <location>
        <begin position="116"/>
        <end position="233"/>
    </location>
</feature>
<dbReference type="EMBL" id="JAQNDO010000001">
    <property type="protein sequence ID" value="MDC0748435.1"/>
    <property type="molecule type" value="Genomic_DNA"/>
</dbReference>
<evidence type="ECO:0000256" key="5">
    <source>
        <dbReference type="ARBA" id="ARBA00022723"/>
    </source>
</evidence>
<feature type="binding site" description="in other chain" evidence="10">
    <location>
        <position position="272"/>
    </location>
    <ligand>
        <name>L-methionine</name>
        <dbReference type="ChEBI" id="CHEBI:57844"/>
        <note>ligand shared between two neighboring subunits</note>
    </ligand>
</feature>
<dbReference type="EC" id="2.5.1.6" evidence="10"/>
<dbReference type="InterPro" id="IPR002133">
    <property type="entry name" value="S-AdoMet_synthetase"/>
</dbReference>
<feature type="binding site" description="in other chain" evidence="10">
    <location>
        <position position="56"/>
    </location>
    <ligand>
        <name>L-methionine</name>
        <dbReference type="ChEBI" id="CHEBI:57844"/>
        <note>ligand shared between two neighboring subunits</note>
    </ligand>
</feature>
<dbReference type="Pfam" id="PF02772">
    <property type="entry name" value="S-AdoMet_synt_M"/>
    <property type="match status" value="1"/>
</dbReference>
<protein>
    <recommendedName>
        <fullName evidence="10">S-adenosylmethionine synthase</fullName>
        <shortName evidence="10">AdoMet synthase</shortName>
        <ecNumber evidence="10">2.5.1.6</ecNumber>
    </recommendedName>
    <alternativeName>
        <fullName evidence="10">MAT</fullName>
    </alternativeName>
    <alternativeName>
        <fullName evidence="10">Methionine adenosyltransferase</fullName>
    </alternativeName>
</protein>
<keyword evidence="3 10" id="KW-0554">One-carbon metabolism</keyword>
<dbReference type="GO" id="GO:0004478">
    <property type="term" value="F:methionine adenosyltransferase activity"/>
    <property type="evidence" value="ECO:0007669"/>
    <property type="project" value="UniProtKB-EC"/>
</dbReference>
<evidence type="ECO:0000256" key="4">
    <source>
        <dbReference type="ARBA" id="ARBA00022679"/>
    </source>
</evidence>
<evidence type="ECO:0000256" key="10">
    <source>
        <dbReference type="HAMAP-Rule" id="MF_00086"/>
    </source>
</evidence>
<feature type="binding site" evidence="10">
    <location>
        <position position="43"/>
    </location>
    <ligand>
        <name>K(+)</name>
        <dbReference type="ChEBI" id="CHEBI:29103"/>
    </ligand>
</feature>
<reference evidence="17 18" key="1">
    <citation type="submission" date="2022-11" db="EMBL/GenBank/DDBJ databases">
        <title>Minimal conservation of predation-associated metabolite biosynthetic gene clusters underscores biosynthetic potential of Myxococcota including descriptions for ten novel species: Archangium lansinium sp. nov., Myxococcus landrumus sp. nov., Nannocystis bai.</title>
        <authorList>
            <person name="Ahearne A."/>
            <person name="Stevens C."/>
            <person name="Dowd S."/>
        </authorList>
    </citation>
    <scope>NUCLEOTIDE SEQUENCE [LARGE SCALE GENOMIC DNA]</scope>
    <source>
        <strain evidence="17 18">RJM3</strain>
    </source>
</reference>
<feature type="binding site" description="in other chain" evidence="10">
    <location>
        <position position="15"/>
    </location>
    <ligand>
        <name>ATP</name>
        <dbReference type="ChEBI" id="CHEBI:30616"/>
        <note>ligand shared between two neighboring subunits</note>
    </ligand>
</feature>
<comment type="subunit">
    <text evidence="10">Homotetramer; dimer of dimers.</text>
</comment>
<dbReference type="RefSeq" id="WP_271927369.1">
    <property type="nucleotide sequence ID" value="NZ_JAQNDO010000001.1"/>
</dbReference>
<comment type="catalytic activity">
    <reaction evidence="10">
        <text>L-methionine + ATP + H2O = S-adenosyl-L-methionine + phosphate + diphosphate</text>
        <dbReference type="Rhea" id="RHEA:21080"/>
        <dbReference type="ChEBI" id="CHEBI:15377"/>
        <dbReference type="ChEBI" id="CHEBI:30616"/>
        <dbReference type="ChEBI" id="CHEBI:33019"/>
        <dbReference type="ChEBI" id="CHEBI:43474"/>
        <dbReference type="ChEBI" id="CHEBI:57844"/>
        <dbReference type="ChEBI" id="CHEBI:59789"/>
        <dbReference type="EC" id="2.5.1.6"/>
    </reaction>
</comment>
<dbReference type="Gene3D" id="3.30.300.10">
    <property type="match status" value="3"/>
</dbReference>
<feature type="binding site" evidence="10">
    <location>
        <position position="268"/>
    </location>
    <ligand>
        <name>ATP</name>
        <dbReference type="ChEBI" id="CHEBI:30616"/>
        <note>ligand shared between two neighboring subunits</note>
    </ligand>
</feature>
<dbReference type="InterPro" id="IPR022636">
    <property type="entry name" value="S-AdoMet_synthetase_sfam"/>
</dbReference>
<feature type="region of interest" description="Disordered" evidence="13">
    <location>
        <begin position="381"/>
        <end position="418"/>
    </location>
</feature>
<comment type="pathway">
    <text evidence="1 10">Amino-acid biosynthesis; S-adenosyl-L-methionine biosynthesis; S-adenosyl-L-methionine from L-methionine: step 1/1.</text>
</comment>
<sequence length="418" mass="45581">MRRYQFTSESVTEGHPDKICDQISDAILDGILAQDPTARVACETMVKTGMAIVAGEITTSAWVDMPVVVRSTIKDIGYTDSSMGFDYETCAVLTAIEKQSPDISRGVTEGEGLFKEQGAGDQGLMFGYATDETPELMPAPISFAHRMARKLAEVRKSKKVNWLRPDGKTQVTVEYENDVPARIAAVVLSTQHGPDVKHKEIVEAMRTLVIDKVLPQKLVDKNTKFFINPTGRFVIGGPYGDAGLTGRKIIVDTYGGMGRHGGGAFSGKDPTKVDRSACYYARYVAKNVVAAKLAARCEVQIAYAIGVAQPVGVHVNTFGTGRVADEVLEKYILESFDMRPKAIIDQLDLLKPIYRKTAAYGHFGRDDFSWEKTDRAAKMADDLLRPSVSTTNGSSHANGSSKKDQKKRKKASSASPEA</sequence>
<keyword evidence="9 10" id="KW-0630">Potassium</keyword>
<keyword evidence="10" id="KW-0963">Cytoplasm</keyword>
<evidence type="ECO:0000256" key="8">
    <source>
        <dbReference type="ARBA" id="ARBA00022842"/>
    </source>
</evidence>
<dbReference type="Proteomes" id="UP001221411">
    <property type="component" value="Unassembled WGS sequence"/>
</dbReference>
<dbReference type="Pfam" id="PF00438">
    <property type="entry name" value="S-AdoMet_synt_N"/>
    <property type="match status" value="1"/>
</dbReference>
<keyword evidence="18" id="KW-1185">Reference proteome</keyword>
<keyword evidence="8 10" id="KW-0460">Magnesium</keyword>
<comment type="caution">
    <text evidence="17">The sequence shown here is derived from an EMBL/GenBank/DDBJ whole genome shotgun (WGS) entry which is preliminary data.</text>
</comment>
<evidence type="ECO:0000259" key="16">
    <source>
        <dbReference type="Pfam" id="PF02773"/>
    </source>
</evidence>
<feature type="binding site" description="in other chain" evidence="10">
    <location>
        <position position="99"/>
    </location>
    <ligand>
        <name>L-methionine</name>
        <dbReference type="ChEBI" id="CHEBI:57844"/>
        <note>ligand shared between two neighboring subunits</note>
    </ligand>
</feature>
<evidence type="ECO:0000256" key="2">
    <source>
        <dbReference type="ARBA" id="ARBA00009685"/>
    </source>
</evidence>
<evidence type="ECO:0000256" key="6">
    <source>
        <dbReference type="ARBA" id="ARBA00022741"/>
    </source>
</evidence>
<feature type="binding site" evidence="10">
    <location>
        <position position="241"/>
    </location>
    <ligand>
        <name>L-methionine</name>
        <dbReference type="ChEBI" id="CHEBI:57844"/>
        <note>ligand shared between two neighboring subunits</note>
    </ligand>
</feature>
<feature type="domain" description="S-adenosylmethionine synthetase C-terminal" evidence="16">
    <location>
        <begin position="235"/>
        <end position="372"/>
    </location>
</feature>
<keyword evidence="5 10" id="KW-0479">Metal-binding</keyword>
<accession>A0ABT5F5R6</accession>
<organism evidence="17 18">
    <name type="scientific">Polyangium mundeleinium</name>
    <dbReference type="NCBI Taxonomy" id="2995306"/>
    <lineage>
        <taxon>Bacteria</taxon>
        <taxon>Pseudomonadati</taxon>
        <taxon>Myxococcota</taxon>
        <taxon>Polyangia</taxon>
        <taxon>Polyangiales</taxon>
        <taxon>Polyangiaceae</taxon>
        <taxon>Polyangium</taxon>
    </lineage>
</organism>
<feature type="binding site" description="in other chain" evidence="10">
    <location>
        <begin position="232"/>
        <end position="233"/>
    </location>
    <ligand>
        <name>ATP</name>
        <dbReference type="ChEBI" id="CHEBI:30616"/>
        <note>ligand shared between two neighboring subunits</note>
    </ligand>
</feature>
<dbReference type="PROSITE" id="PS00377">
    <property type="entry name" value="ADOMET_SYNTHASE_2"/>
    <property type="match status" value="1"/>
</dbReference>
<evidence type="ECO:0000256" key="12">
    <source>
        <dbReference type="RuleBase" id="RU004462"/>
    </source>
</evidence>
<dbReference type="InterPro" id="IPR022631">
    <property type="entry name" value="ADOMET_SYNTHASE_CS"/>
</dbReference>
<evidence type="ECO:0000259" key="15">
    <source>
        <dbReference type="Pfam" id="PF02772"/>
    </source>
</evidence>
<evidence type="ECO:0000256" key="13">
    <source>
        <dbReference type="SAM" id="MobiDB-lite"/>
    </source>
</evidence>
<dbReference type="SUPFAM" id="SSF55973">
    <property type="entry name" value="S-adenosylmethionine synthetase"/>
    <property type="match status" value="3"/>
</dbReference>
<dbReference type="InterPro" id="IPR022629">
    <property type="entry name" value="S-AdoMet_synt_central"/>
</dbReference>
<dbReference type="PROSITE" id="PS00376">
    <property type="entry name" value="ADOMET_SYNTHASE_1"/>
    <property type="match status" value="1"/>
</dbReference>
<feature type="binding site" evidence="10">
    <location>
        <position position="264"/>
    </location>
    <ligand>
        <name>ATP</name>
        <dbReference type="ChEBI" id="CHEBI:30616"/>
        <note>ligand shared between two neighboring subunits</note>
    </ligand>
</feature>
<dbReference type="CDD" id="cd18079">
    <property type="entry name" value="S-AdoMet_synt"/>
    <property type="match status" value="1"/>
</dbReference>
<gene>
    <name evidence="10 17" type="primary">metK</name>
    <name evidence="17" type="ORF">POL67_44320</name>
</gene>
<feature type="binding site" description="in other chain" evidence="10">
    <location>
        <begin position="166"/>
        <end position="168"/>
    </location>
    <ligand>
        <name>ATP</name>
        <dbReference type="ChEBI" id="CHEBI:30616"/>
        <note>ligand shared between two neighboring subunits</note>
    </ligand>
</feature>
<evidence type="ECO:0000256" key="3">
    <source>
        <dbReference type="ARBA" id="ARBA00022563"/>
    </source>
</evidence>
<comment type="cofactor">
    <cofactor evidence="10">
        <name>Mg(2+)</name>
        <dbReference type="ChEBI" id="CHEBI:18420"/>
    </cofactor>
    <text evidence="10">Binds 2 divalent ions per subunit.</text>
</comment>
<keyword evidence="6 10" id="KW-0547">Nucleotide-binding</keyword>
<dbReference type="InterPro" id="IPR022630">
    <property type="entry name" value="S-AdoMet_synt_C"/>
</dbReference>
<evidence type="ECO:0000256" key="9">
    <source>
        <dbReference type="ARBA" id="ARBA00022958"/>
    </source>
</evidence>
<evidence type="ECO:0000256" key="11">
    <source>
        <dbReference type="RuleBase" id="RU000542"/>
    </source>
</evidence>
<proteinExistence type="inferred from homology"/>
<feature type="region of interest" description="Flexible loop" evidence="10">
    <location>
        <begin position="99"/>
        <end position="109"/>
    </location>
</feature>
<feature type="domain" description="S-adenosylmethionine synthetase N-terminal" evidence="14">
    <location>
        <begin position="4"/>
        <end position="101"/>
    </location>
</feature>
<name>A0ABT5F5R6_9BACT</name>
<comment type="function">
    <text evidence="10">Catalyzes the formation of S-adenosylmethionine (AdoMet) from methionine and ATP. The overall synthetic reaction is composed of two sequential steps, AdoMet formation and the subsequent tripolyphosphate hydrolysis which occurs prior to release of AdoMet from the enzyme.</text>
</comment>
<evidence type="ECO:0000256" key="1">
    <source>
        <dbReference type="ARBA" id="ARBA00005224"/>
    </source>
</evidence>
<feature type="compositionally biased region" description="Polar residues" evidence="13">
    <location>
        <begin position="387"/>
        <end position="399"/>
    </location>
</feature>
<evidence type="ECO:0000259" key="14">
    <source>
        <dbReference type="Pfam" id="PF00438"/>
    </source>
</evidence>
<comment type="cofactor">
    <cofactor evidence="10">
        <name>K(+)</name>
        <dbReference type="ChEBI" id="CHEBI:29103"/>
    </cofactor>
    <text evidence="10">Binds 1 potassium ion per subunit.</text>
</comment>